<evidence type="ECO:0000313" key="13">
    <source>
        <dbReference type="Proteomes" id="UP001189122"/>
    </source>
</evidence>
<accession>A0A7I8JMA0</accession>
<feature type="binding site" evidence="9">
    <location>
        <position position="224"/>
    </location>
    <ligand>
        <name>Mn(2+)</name>
        <dbReference type="ChEBI" id="CHEBI:29035"/>
    </ligand>
</feature>
<feature type="transmembrane region" description="Helical" evidence="10">
    <location>
        <begin position="501"/>
        <end position="522"/>
    </location>
</feature>
<dbReference type="AlphaFoldDB" id="A0A7I8JMA0"/>
<evidence type="ECO:0000256" key="4">
    <source>
        <dbReference type="ARBA" id="ARBA00022692"/>
    </source>
</evidence>
<feature type="transmembrane region" description="Helical" evidence="10">
    <location>
        <begin position="463"/>
        <end position="481"/>
    </location>
</feature>
<evidence type="ECO:0000256" key="7">
    <source>
        <dbReference type="ARBA" id="ARBA00023316"/>
    </source>
</evidence>
<evidence type="ECO:0000256" key="3">
    <source>
        <dbReference type="ARBA" id="ARBA00022679"/>
    </source>
</evidence>
<evidence type="ECO:0000256" key="8">
    <source>
        <dbReference type="PIRSR" id="PIRSR605150-2"/>
    </source>
</evidence>
<name>A0A7I8JMA0_SPIIN</name>
<evidence type="ECO:0000256" key="1">
    <source>
        <dbReference type="ARBA" id="ARBA00004308"/>
    </source>
</evidence>
<evidence type="ECO:0000256" key="5">
    <source>
        <dbReference type="ARBA" id="ARBA00022989"/>
    </source>
</evidence>
<feature type="transmembrane region" description="Helical" evidence="10">
    <location>
        <begin position="558"/>
        <end position="580"/>
    </location>
</feature>
<keyword evidence="11" id="KW-0732">Signal</keyword>
<proteinExistence type="predicted"/>
<dbReference type="EMBL" id="LR743601">
    <property type="protein sequence ID" value="CAA2631460.1"/>
    <property type="molecule type" value="Genomic_DNA"/>
</dbReference>
<dbReference type="PANTHER" id="PTHR13301">
    <property type="entry name" value="X-BOX TRANSCRIPTION FACTOR-RELATED"/>
    <property type="match status" value="1"/>
</dbReference>
<dbReference type="Proteomes" id="UP001189122">
    <property type="component" value="Unassembled WGS sequence"/>
</dbReference>
<feature type="signal peptide" evidence="11">
    <location>
        <begin position="1"/>
        <end position="25"/>
    </location>
</feature>
<dbReference type="Pfam" id="PF03552">
    <property type="entry name" value="Cellulose_synt"/>
    <property type="match status" value="2"/>
</dbReference>
<keyword evidence="3" id="KW-0808">Transferase</keyword>
<reference evidence="12 13" key="1">
    <citation type="submission" date="2019-12" db="EMBL/GenBank/DDBJ databases">
        <authorList>
            <person name="Scholz U."/>
            <person name="Mascher M."/>
            <person name="Fiebig A."/>
        </authorList>
    </citation>
    <scope>NUCLEOTIDE SEQUENCE</scope>
</reference>
<protein>
    <submittedName>
        <fullName evidence="12">Uncharacterized protein</fullName>
    </submittedName>
</protein>
<dbReference type="GO" id="GO:0012505">
    <property type="term" value="C:endomembrane system"/>
    <property type="evidence" value="ECO:0007669"/>
    <property type="project" value="UniProtKB-SubCell"/>
</dbReference>
<keyword evidence="6 10" id="KW-0472">Membrane</keyword>
<sequence length="652" mass="72291">MGNYSNPYHIYTCAHLPLFLRLSLTLSIYLSNGGGGRRYEEELPTVDVFVCTADPKIEPPALVMNTVLSLSVYLSDDGGSELTFYALLQAAGFAREWIPFCRRFQVEPRSPAAYFRKLYKEMEENIRTVTELGRIPEDISGEHKGFLEWLPGTTSRDHQSIVQILIDGREPDAVDVDGRPLPTLVYVAREKRPHRHHNFKAGAMNSLIRVSSEISGGRMILNVDCDMYSNDSQSVRDAMCFFMDEGKFENVTKNDLYGSSLTIITEMFLCDDGVGFGGGFHGLDGVGGPLYTGSGCFHRRWSLMGNKRSLKEISALALERRAKVLADCTFEDNTQWGNEERMIRAGRSQVRVPGGGRDNRAVDSVQGLEVRLLQPHAGAFLGIAPMTLSQTILQHKRWSEGDFQILLSPSPPSSTMGYSIYCLWAPNSIPTICYSLIPSLSLLGRTALYPRLNMILFRQVSSLWFLPFAYVAVAAAGYGLWEALRCGMTARGWWNERRMWLYKRFTSYLFGFLDTLILKAGFRSSTFVITEKVTGEDVAGRFEREEMEFGASSPSPSLTILATLAMVNLFCLAAAVWRMAAAEATAAFIGDFFFQLLICGLLVAINGPVYRAMFFRKDGGRMAASVTVTSTAAAAALVCLAAALMASPRGFI</sequence>
<evidence type="ECO:0000256" key="10">
    <source>
        <dbReference type="SAM" id="Phobius"/>
    </source>
</evidence>
<evidence type="ECO:0000313" key="12">
    <source>
        <dbReference type="EMBL" id="CAA2631460.1"/>
    </source>
</evidence>
<comment type="subcellular location">
    <subcellularLocation>
        <location evidence="1">Endomembrane system</location>
    </subcellularLocation>
</comment>
<dbReference type="GO" id="GO:0016020">
    <property type="term" value="C:membrane"/>
    <property type="evidence" value="ECO:0007669"/>
    <property type="project" value="InterPro"/>
</dbReference>
<keyword evidence="4 10" id="KW-0812">Transmembrane</keyword>
<feature type="binding site" evidence="8">
    <location>
        <position position="58"/>
    </location>
    <ligand>
        <name>UDP-alpha-D-glucose</name>
        <dbReference type="ChEBI" id="CHEBI:58885"/>
    </ligand>
</feature>
<keyword evidence="7" id="KW-0961">Cell wall biogenesis/degradation</keyword>
<feature type="binding site" evidence="9">
    <location>
        <position position="200"/>
    </location>
    <ligand>
        <name>Mn(2+)</name>
        <dbReference type="ChEBI" id="CHEBI:29035"/>
    </ligand>
</feature>
<dbReference type="EMBL" id="CACRZD030000014">
    <property type="protein sequence ID" value="CAA6670703.1"/>
    <property type="molecule type" value="Genomic_DNA"/>
</dbReference>
<dbReference type="GO" id="GO:0030244">
    <property type="term" value="P:cellulose biosynthetic process"/>
    <property type="evidence" value="ECO:0007669"/>
    <property type="project" value="InterPro"/>
</dbReference>
<feature type="transmembrane region" description="Helical" evidence="10">
    <location>
        <begin position="622"/>
        <end position="646"/>
    </location>
</feature>
<keyword evidence="5 10" id="KW-1133">Transmembrane helix</keyword>
<dbReference type="GO" id="GO:0071555">
    <property type="term" value="P:cell wall organization"/>
    <property type="evidence" value="ECO:0007669"/>
    <property type="project" value="UniProtKB-KW"/>
</dbReference>
<keyword evidence="2" id="KW-0328">Glycosyltransferase</keyword>
<evidence type="ECO:0000256" key="11">
    <source>
        <dbReference type="SAM" id="SignalP"/>
    </source>
</evidence>
<dbReference type="InterPro" id="IPR005150">
    <property type="entry name" value="Cellulose_synth"/>
</dbReference>
<evidence type="ECO:0000256" key="6">
    <source>
        <dbReference type="ARBA" id="ARBA00023136"/>
    </source>
</evidence>
<evidence type="ECO:0000256" key="9">
    <source>
        <dbReference type="PIRSR" id="PIRSR605150-3"/>
    </source>
</evidence>
<gene>
    <name evidence="12" type="ORF">SI7747_14017108</name>
</gene>
<organism evidence="12">
    <name type="scientific">Spirodela intermedia</name>
    <name type="common">Intermediate duckweed</name>
    <dbReference type="NCBI Taxonomy" id="51605"/>
    <lineage>
        <taxon>Eukaryota</taxon>
        <taxon>Viridiplantae</taxon>
        <taxon>Streptophyta</taxon>
        <taxon>Embryophyta</taxon>
        <taxon>Tracheophyta</taxon>
        <taxon>Spermatophyta</taxon>
        <taxon>Magnoliopsida</taxon>
        <taxon>Liliopsida</taxon>
        <taxon>Araceae</taxon>
        <taxon>Lemnoideae</taxon>
        <taxon>Spirodela</taxon>
    </lineage>
</organism>
<feature type="chain" id="PRO_5029826582" evidence="11">
    <location>
        <begin position="26"/>
        <end position="652"/>
    </location>
</feature>
<feature type="binding site" evidence="8">
    <location>
        <position position="77"/>
    </location>
    <ligand>
        <name>UDP-alpha-D-glucose</name>
        <dbReference type="ChEBI" id="CHEBI:58885"/>
    </ligand>
</feature>
<evidence type="ECO:0000256" key="2">
    <source>
        <dbReference type="ARBA" id="ARBA00022676"/>
    </source>
</evidence>
<keyword evidence="13" id="KW-1185">Reference proteome</keyword>
<dbReference type="GO" id="GO:0016760">
    <property type="term" value="F:cellulose synthase (UDP-forming) activity"/>
    <property type="evidence" value="ECO:0007669"/>
    <property type="project" value="InterPro"/>
</dbReference>
<feature type="transmembrane region" description="Helical" evidence="10">
    <location>
        <begin position="592"/>
        <end position="610"/>
    </location>
</feature>